<evidence type="ECO:0000259" key="1">
    <source>
        <dbReference type="SMART" id="SM00943"/>
    </source>
</evidence>
<organism evidence="2 3">
    <name type="scientific">Deinococcus grandis</name>
    <dbReference type="NCBI Taxonomy" id="57498"/>
    <lineage>
        <taxon>Bacteria</taxon>
        <taxon>Thermotogati</taxon>
        <taxon>Deinococcota</taxon>
        <taxon>Deinococci</taxon>
        <taxon>Deinococcales</taxon>
        <taxon>Deinococcaceae</taxon>
        <taxon>Deinococcus</taxon>
    </lineage>
</organism>
<dbReference type="AlphaFoldDB" id="A0A100HMM2"/>
<comment type="caution">
    <text evidence="2">The sequence shown here is derived from an EMBL/GenBank/DDBJ whole genome shotgun (WGS) entry which is preliminary data.</text>
</comment>
<name>A0A100HMM2_9DEIO</name>
<protein>
    <submittedName>
        <fullName evidence="2">Bifunctional DNA primase/polymerase</fullName>
    </submittedName>
</protein>
<dbReference type="Pfam" id="PF09250">
    <property type="entry name" value="Prim-Pol"/>
    <property type="match status" value="1"/>
</dbReference>
<dbReference type="RefSeq" id="WP_083524269.1">
    <property type="nucleotide sequence ID" value="NZ_BCMS01000003.1"/>
</dbReference>
<evidence type="ECO:0000313" key="2">
    <source>
        <dbReference type="EMBL" id="GAQ23518.1"/>
    </source>
</evidence>
<proteinExistence type="predicted"/>
<dbReference type="EMBL" id="BCMS01000003">
    <property type="protein sequence ID" value="GAQ23518.1"/>
    <property type="molecule type" value="Genomic_DNA"/>
</dbReference>
<sequence>MAALLDEALACLARGCSILPVHAGNDRDKDPHSALLIRTGYHRPDPENHARLRASWKPLQTAAPSAETVTAWFANTQNVGMALVTGRISGRIVIDFDGDEGRAYAHSLGIRPHVRTGGGYHWHLRAPEWRVGNLVGKSTHGAPDCVDVRGDGGNAILPPTVTRKGPYVYLRDPADLDTLDDLPLTLREALRLVPPLPAPPPMTGPLPRGDDRYPSGRILDWALQKVQDGTLGGRNDTGYHLAWALYNNGYSHAEVLQVGQTYVSHVGHQHPDGRGAPYTLDEYRASMRTAYAAPRGEPWGYSSTDARPTPQTATQALEDVYTQLPPEDQARAAHLVAREWAATGRPIEDTIRYLRLIGHDAAPKTARAAYIAHERREAMPGSLDTFLRARRVRYGRST</sequence>
<feature type="domain" description="DNA primase/polymerase bifunctional N-terminal" evidence="1">
    <location>
        <begin position="8"/>
        <end position="186"/>
    </location>
</feature>
<evidence type="ECO:0000313" key="3">
    <source>
        <dbReference type="Proteomes" id="UP000056209"/>
    </source>
</evidence>
<accession>A0A100HMM2</accession>
<keyword evidence="3" id="KW-1185">Reference proteome</keyword>
<dbReference type="SUPFAM" id="SSF56747">
    <property type="entry name" value="Prim-pol domain"/>
    <property type="match status" value="1"/>
</dbReference>
<dbReference type="SMART" id="SM00943">
    <property type="entry name" value="Prim-Pol"/>
    <property type="match status" value="1"/>
</dbReference>
<dbReference type="Proteomes" id="UP000056209">
    <property type="component" value="Unassembled WGS sequence"/>
</dbReference>
<dbReference type="OrthoDB" id="158067at2"/>
<dbReference type="InterPro" id="IPR015330">
    <property type="entry name" value="DNA_primase/pol_bifunc_N"/>
</dbReference>
<reference evidence="3" key="1">
    <citation type="submission" date="2015-11" db="EMBL/GenBank/DDBJ databases">
        <title>Draft Genome Sequence of the Radioresistant Bacterium Deinococcus grandis, Isolated from Freshwater Fish in Japan.</title>
        <authorList>
            <person name="Satoh K."/>
            <person name="Onodera T."/>
            <person name="Omoso K."/>
            <person name="Takeda-Yano K."/>
            <person name="Katayama T."/>
            <person name="Oono Y."/>
            <person name="Narumi I."/>
        </authorList>
    </citation>
    <scope>NUCLEOTIDE SEQUENCE [LARGE SCALE GENOMIC DNA]</scope>
    <source>
        <strain evidence="3">ATCC 43672</strain>
    </source>
</reference>
<gene>
    <name evidence="2" type="ORF">DEIGR_310037</name>
</gene>